<dbReference type="InterPro" id="IPR058600">
    <property type="entry name" value="YhjD-like"/>
</dbReference>
<sequence>MVKEFLLLPMVLTVFERDTKIIASHVKTKAPYEQALQLAMDRVTANLAELKREFRQRGIKVFDSERTASGVHCKYLCRGYENQFDMMWLYIRAEVELRMKHYLGAHLKAYLTLKKR</sequence>
<comment type="caution">
    <text evidence="1">The sequence shown here is derived from an EMBL/GenBank/DDBJ whole genome shotgun (WGS) entry which is preliminary data.</text>
</comment>
<accession>A0ABW5PBR4</accession>
<protein>
    <submittedName>
        <fullName evidence="1">Uncharacterized protein</fullName>
    </submittedName>
</protein>
<proteinExistence type="predicted"/>
<dbReference type="EMBL" id="JBHUME010000005">
    <property type="protein sequence ID" value="MFD2611900.1"/>
    <property type="molecule type" value="Genomic_DNA"/>
</dbReference>
<gene>
    <name evidence="1" type="ORF">ACFSUF_05615</name>
</gene>
<name>A0ABW5PBR4_9BACL</name>
<keyword evidence="2" id="KW-1185">Reference proteome</keyword>
<organism evidence="1 2">
    <name type="scientific">Paenibacillus gansuensis</name>
    <dbReference type="NCBI Taxonomy" id="306542"/>
    <lineage>
        <taxon>Bacteria</taxon>
        <taxon>Bacillati</taxon>
        <taxon>Bacillota</taxon>
        <taxon>Bacilli</taxon>
        <taxon>Bacillales</taxon>
        <taxon>Paenibacillaceae</taxon>
        <taxon>Paenibacillus</taxon>
    </lineage>
</organism>
<evidence type="ECO:0000313" key="1">
    <source>
        <dbReference type="EMBL" id="MFD2611900.1"/>
    </source>
</evidence>
<dbReference type="Proteomes" id="UP001597541">
    <property type="component" value="Unassembled WGS sequence"/>
</dbReference>
<dbReference type="RefSeq" id="WP_377600966.1">
    <property type="nucleotide sequence ID" value="NZ_JBHUME010000005.1"/>
</dbReference>
<dbReference type="Pfam" id="PF26325">
    <property type="entry name" value="YhjD"/>
    <property type="match status" value="1"/>
</dbReference>
<evidence type="ECO:0000313" key="2">
    <source>
        <dbReference type="Proteomes" id="UP001597541"/>
    </source>
</evidence>
<reference evidence="2" key="1">
    <citation type="journal article" date="2019" name="Int. J. Syst. Evol. Microbiol.">
        <title>The Global Catalogue of Microorganisms (GCM) 10K type strain sequencing project: providing services to taxonomists for standard genome sequencing and annotation.</title>
        <authorList>
            <consortium name="The Broad Institute Genomics Platform"/>
            <consortium name="The Broad Institute Genome Sequencing Center for Infectious Disease"/>
            <person name="Wu L."/>
            <person name="Ma J."/>
        </authorList>
    </citation>
    <scope>NUCLEOTIDE SEQUENCE [LARGE SCALE GENOMIC DNA]</scope>
    <source>
        <strain evidence="2">KCTC 3950</strain>
    </source>
</reference>